<comment type="caution">
    <text evidence="1">The sequence shown here is derived from an EMBL/GenBank/DDBJ whole genome shotgun (WGS) entry which is preliminary data.</text>
</comment>
<name>A0AAD5DF22_9CHLO</name>
<gene>
    <name evidence="1" type="ORF">COHA_010614</name>
</gene>
<dbReference type="EMBL" id="JADXDR010000259">
    <property type="protein sequence ID" value="KAI7835481.1"/>
    <property type="molecule type" value="Genomic_DNA"/>
</dbReference>
<protein>
    <submittedName>
        <fullName evidence="1">Uncharacterized protein</fullName>
    </submittedName>
</protein>
<proteinExistence type="predicted"/>
<sequence length="146" mass="14417">MAEAGRAIVLAVDAKGRQPSQRLLAVQTLSGQRVRVQVDAAQLRGVASGMQVQVTGAWQQQARPTVAAAAAAAAAPSSSFVAASVSASGAKFAAPQVTAAAGPTVAAVAKPAVAMSSNQVVTPDISTIFIPIAFKQSSGAAYAGTS</sequence>
<keyword evidence="2" id="KW-1185">Reference proteome</keyword>
<organism evidence="1 2">
    <name type="scientific">Chlorella ohadii</name>
    <dbReference type="NCBI Taxonomy" id="2649997"/>
    <lineage>
        <taxon>Eukaryota</taxon>
        <taxon>Viridiplantae</taxon>
        <taxon>Chlorophyta</taxon>
        <taxon>core chlorophytes</taxon>
        <taxon>Trebouxiophyceae</taxon>
        <taxon>Chlorellales</taxon>
        <taxon>Chlorellaceae</taxon>
        <taxon>Chlorella clade</taxon>
        <taxon>Chlorella</taxon>
    </lineage>
</organism>
<evidence type="ECO:0000313" key="2">
    <source>
        <dbReference type="Proteomes" id="UP001205105"/>
    </source>
</evidence>
<accession>A0AAD5DF22</accession>
<evidence type="ECO:0000313" key="1">
    <source>
        <dbReference type="EMBL" id="KAI7835481.1"/>
    </source>
</evidence>
<reference evidence="1" key="1">
    <citation type="submission" date="2020-11" db="EMBL/GenBank/DDBJ databases">
        <title>Chlorella ohadii genome sequencing and assembly.</title>
        <authorList>
            <person name="Murik O."/>
            <person name="Treves H."/>
            <person name="Kedem I."/>
            <person name="Shotland Y."/>
            <person name="Kaplan A."/>
        </authorList>
    </citation>
    <scope>NUCLEOTIDE SEQUENCE</scope>
    <source>
        <strain evidence="1">1</strain>
    </source>
</reference>
<feature type="non-terminal residue" evidence="1">
    <location>
        <position position="1"/>
    </location>
</feature>
<dbReference type="AlphaFoldDB" id="A0AAD5DF22"/>
<dbReference type="Proteomes" id="UP001205105">
    <property type="component" value="Unassembled WGS sequence"/>
</dbReference>